<dbReference type="GO" id="GO:0005524">
    <property type="term" value="F:ATP binding"/>
    <property type="evidence" value="ECO:0007669"/>
    <property type="project" value="UniProtKB-KW"/>
</dbReference>
<evidence type="ECO:0000256" key="6">
    <source>
        <dbReference type="ARBA" id="ARBA00023136"/>
    </source>
</evidence>
<evidence type="ECO:0000256" key="7">
    <source>
        <dbReference type="SAM" id="Phobius"/>
    </source>
</evidence>
<accession>A0ABT9U2Y3</accession>
<dbReference type="Proteomes" id="UP001229346">
    <property type="component" value="Unassembled WGS sequence"/>
</dbReference>
<evidence type="ECO:0000256" key="3">
    <source>
        <dbReference type="ARBA" id="ARBA00022741"/>
    </source>
</evidence>
<dbReference type="InterPro" id="IPR003593">
    <property type="entry name" value="AAA+_ATPase"/>
</dbReference>
<evidence type="ECO:0000259" key="8">
    <source>
        <dbReference type="PROSITE" id="PS50893"/>
    </source>
</evidence>
<dbReference type="SUPFAM" id="SSF90123">
    <property type="entry name" value="ABC transporter transmembrane region"/>
    <property type="match status" value="1"/>
</dbReference>
<comment type="subcellular location">
    <subcellularLocation>
        <location evidence="1">Cell membrane</location>
        <topology evidence="1">Multi-pass membrane protein</topology>
    </subcellularLocation>
</comment>
<dbReference type="InterPro" id="IPR027417">
    <property type="entry name" value="P-loop_NTPase"/>
</dbReference>
<dbReference type="EMBL" id="JAUSSU010000005">
    <property type="protein sequence ID" value="MDQ0113426.1"/>
    <property type="molecule type" value="Genomic_DNA"/>
</dbReference>
<keyword evidence="2 7" id="KW-0812">Transmembrane</keyword>
<feature type="domain" description="ABC transporter" evidence="8">
    <location>
        <begin position="341"/>
        <end position="577"/>
    </location>
</feature>
<evidence type="ECO:0000256" key="2">
    <source>
        <dbReference type="ARBA" id="ARBA00022692"/>
    </source>
</evidence>
<gene>
    <name evidence="10" type="ORF">J2T15_002867</name>
</gene>
<feature type="transmembrane region" description="Helical" evidence="7">
    <location>
        <begin position="235"/>
        <end position="258"/>
    </location>
</feature>
<dbReference type="PROSITE" id="PS50929">
    <property type="entry name" value="ABC_TM1F"/>
    <property type="match status" value="1"/>
</dbReference>
<dbReference type="Gene3D" id="1.20.1560.10">
    <property type="entry name" value="ABC transporter type 1, transmembrane domain"/>
    <property type="match status" value="1"/>
</dbReference>
<evidence type="ECO:0000256" key="1">
    <source>
        <dbReference type="ARBA" id="ARBA00004651"/>
    </source>
</evidence>
<evidence type="ECO:0000259" key="9">
    <source>
        <dbReference type="PROSITE" id="PS50929"/>
    </source>
</evidence>
<feature type="transmembrane region" description="Helical" evidence="7">
    <location>
        <begin position="52"/>
        <end position="80"/>
    </location>
</feature>
<dbReference type="InterPro" id="IPR039421">
    <property type="entry name" value="Type_1_exporter"/>
</dbReference>
<evidence type="ECO:0000256" key="5">
    <source>
        <dbReference type="ARBA" id="ARBA00022989"/>
    </source>
</evidence>
<keyword evidence="11" id="KW-1185">Reference proteome</keyword>
<dbReference type="Pfam" id="PF00005">
    <property type="entry name" value="ABC_tran"/>
    <property type="match status" value="1"/>
</dbReference>
<organism evidence="10 11">
    <name type="scientific">Paenibacillus harenae</name>
    <dbReference type="NCBI Taxonomy" id="306543"/>
    <lineage>
        <taxon>Bacteria</taxon>
        <taxon>Bacillati</taxon>
        <taxon>Bacillota</taxon>
        <taxon>Bacilli</taxon>
        <taxon>Bacillales</taxon>
        <taxon>Paenibacillaceae</taxon>
        <taxon>Paenibacillus</taxon>
    </lineage>
</organism>
<dbReference type="CDD" id="cd18548">
    <property type="entry name" value="ABC_6TM_Tm287_like"/>
    <property type="match status" value="1"/>
</dbReference>
<sequence>MVRLMRFLKPYWLIALLAPLFMLLEVWMDLLQPKLMASIVNDGIIGENLNHIVRTGGVMLLVALVGLIGGACCTICSTIASQHFGKDMRQELFRKIQSLSIQSVERVGTGSVITRLTGDIAQLQQVVLMTLRVFARNSFQIIGSVIMVYTISPRLSVILLIMIPMIAAVLVIVTRVSIPLFARIQASIDQVNTVMQENLSGIRVVKAFVRSGYEEKRFDGANGGLLRASLKSARVAALNMPIMSLILNFSIVAALWYGGVLSREGSLPVGDLAAFLTYVTQLLFSIMGLGNQLMLIARAKASADRINEMSDMQEPALEAVEAGLQQGGMQRSDARIERGRLEFRHVGFSYDGNMKNAVLRDIHFTAEPGETIGIVGINGAGKSTMASLIPRIYNVTEGSIHIDSHHIADIDPEELHSKVGMVLQQAMLFSGTIRDNIAYGKPDCTQAELEEAASAAHAHAFIMKLPDGYDTRVGQRGVNLSGGQKQRLSLARTLLLKPQIVILDDCTSAVDLNTDGRIRQSLRQIMGSSTCLIIGQRIASVAHADRILVMEHGRITAQGTHAELFERSNLYRQIALSQQEV</sequence>
<feature type="transmembrane region" description="Helical" evidence="7">
    <location>
        <begin position="157"/>
        <end position="178"/>
    </location>
</feature>
<keyword evidence="5 7" id="KW-1133">Transmembrane helix</keyword>
<evidence type="ECO:0000313" key="10">
    <source>
        <dbReference type="EMBL" id="MDQ0113426.1"/>
    </source>
</evidence>
<keyword evidence="6 7" id="KW-0472">Membrane</keyword>
<dbReference type="SUPFAM" id="SSF52540">
    <property type="entry name" value="P-loop containing nucleoside triphosphate hydrolases"/>
    <property type="match status" value="1"/>
</dbReference>
<feature type="transmembrane region" description="Helical" evidence="7">
    <location>
        <begin position="133"/>
        <end position="151"/>
    </location>
</feature>
<dbReference type="SMART" id="SM00382">
    <property type="entry name" value="AAA"/>
    <property type="match status" value="1"/>
</dbReference>
<protein>
    <submittedName>
        <fullName evidence="10">ATP-binding cassette subfamily B protein</fullName>
    </submittedName>
</protein>
<name>A0ABT9U2Y3_PAEHA</name>
<reference evidence="10 11" key="1">
    <citation type="submission" date="2023-07" db="EMBL/GenBank/DDBJ databases">
        <title>Sorghum-associated microbial communities from plants grown in Nebraska, USA.</title>
        <authorList>
            <person name="Schachtman D."/>
        </authorList>
    </citation>
    <scope>NUCLEOTIDE SEQUENCE [LARGE SCALE GENOMIC DNA]</scope>
    <source>
        <strain evidence="10 11">CC482</strain>
    </source>
</reference>
<keyword evidence="4 10" id="KW-0067">ATP-binding</keyword>
<dbReference type="Gene3D" id="3.40.50.300">
    <property type="entry name" value="P-loop containing nucleotide triphosphate hydrolases"/>
    <property type="match status" value="1"/>
</dbReference>
<keyword evidence="3" id="KW-0547">Nucleotide-binding</keyword>
<dbReference type="PROSITE" id="PS00211">
    <property type="entry name" value="ABC_TRANSPORTER_1"/>
    <property type="match status" value="1"/>
</dbReference>
<dbReference type="InterPro" id="IPR003439">
    <property type="entry name" value="ABC_transporter-like_ATP-bd"/>
</dbReference>
<proteinExistence type="predicted"/>
<feature type="transmembrane region" description="Helical" evidence="7">
    <location>
        <begin position="278"/>
        <end position="297"/>
    </location>
</feature>
<dbReference type="PROSITE" id="PS50893">
    <property type="entry name" value="ABC_TRANSPORTER_2"/>
    <property type="match status" value="1"/>
</dbReference>
<evidence type="ECO:0000313" key="11">
    <source>
        <dbReference type="Proteomes" id="UP001229346"/>
    </source>
</evidence>
<dbReference type="PANTHER" id="PTHR43394">
    <property type="entry name" value="ATP-DEPENDENT PERMEASE MDL1, MITOCHONDRIAL"/>
    <property type="match status" value="1"/>
</dbReference>
<feature type="domain" description="ABC transmembrane type-1" evidence="9">
    <location>
        <begin position="16"/>
        <end position="298"/>
    </location>
</feature>
<dbReference type="InterPro" id="IPR011527">
    <property type="entry name" value="ABC1_TM_dom"/>
</dbReference>
<dbReference type="InterPro" id="IPR017871">
    <property type="entry name" value="ABC_transporter-like_CS"/>
</dbReference>
<dbReference type="InterPro" id="IPR036640">
    <property type="entry name" value="ABC1_TM_sf"/>
</dbReference>
<dbReference type="Pfam" id="PF00664">
    <property type="entry name" value="ABC_membrane"/>
    <property type="match status" value="1"/>
</dbReference>
<dbReference type="PANTHER" id="PTHR43394:SF1">
    <property type="entry name" value="ATP-BINDING CASSETTE SUB-FAMILY B MEMBER 10, MITOCHONDRIAL"/>
    <property type="match status" value="1"/>
</dbReference>
<evidence type="ECO:0000256" key="4">
    <source>
        <dbReference type="ARBA" id="ARBA00022840"/>
    </source>
</evidence>
<comment type="caution">
    <text evidence="10">The sequence shown here is derived from an EMBL/GenBank/DDBJ whole genome shotgun (WGS) entry which is preliminary data.</text>
</comment>